<dbReference type="PANTHER" id="PTHR43790:SF7">
    <property type="entry name" value="GALACTOSE_METHYL GALACTOSIDE IMPORT ATP-BINDING PROTEIN MGLA"/>
    <property type="match status" value="1"/>
</dbReference>
<evidence type="ECO:0000256" key="10">
    <source>
        <dbReference type="ARBA" id="ARBA00023136"/>
    </source>
</evidence>
<dbReference type="Proteomes" id="UP000006190">
    <property type="component" value="Unassembled WGS sequence"/>
</dbReference>
<keyword evidence="5 11" id="KW-0762">Sugar transport</keyword>
<dbReference type="SUPFAM" id="SSF52540">
    <property type="entry name" value="P-loop containing nucleoside triphosphate hydrolases"/>
    <property type="match status" value="2"/>
</dbReference>
<dbReference type="PATRIC" id="fig|883113.3.peg.283"/>
<dbReference type="Gene3D" id="3.40.50.300">
    <property type="entry name" value="P-loop containing nucleotide triphosphate hydrolases"/>
    <property type="match status" value="2"/>
</dbReference>
<evidence type="ECO:0000256" key="11">
    <source>
        <dbReference type="RuleBase" id="RU367029"/>
    </source>
</evidence>
<keyword evidence="10 11" id="KW-0472">Membrane</keyword>
<keyword evidence="9 11" id="KW-1278">Translocase</keyword>
<dbReference type="PROSITE" id="PS00211">
    <property type="entry name" value="ABC_TRANSPORTER_1"/>
    <property type="match status" value="1"/>
</dbReference>
<comment type="subcellular location">
    <subcellularLocation>
        <location evidence="2">Cell inner membrane</location>
    </subcellularLocation>
    <subcellularLocation>
        <location evidence="1 11">Cell membrane</location>
        <topology evidence="1 11">Peripheral membrane protein</topology>
    </subcellularLocation>
</comment>
<evidence type="ECO:0000256" key="3">
    <source>
        <dbReference type="ARBA" id="ARBA00022448"/>
    </source>
</evidence>
<keyword evidence="4 11" id="KW-1003">Cell membrane</keyword>
<evidence type="ECO:0000256" key="8">
    <source>
        <dbReference type="ARBA" id="ARBA00022840"/>
    </source>
</evidence>
<feature type="domain" description="ABC transporter" evidence="12">
    <location>
        <begin position="9"/>
        <end position="244"/>
    </location>
</feature>
<dbReference type="EMBL" id="AGEG01000002">
    <property type="protein sequence ID" value="EHR38195.1"/>
    <property type="molecule type" value="Genomic_DNA"/>
</dbReference>
<evidence type="ECO:0000259" key="12">
    <source>
        <dbReference type="PROSITE" id="PS50893"/>
    </source>
</evidence>
<dbReference type="InterPro" id="IPR027417">
    <property type="entry name" value="P-loop_NTPase"/>
</dbReference>
<feature type="domain" description="ABC transporter" evidence="12">
    <location>
        <begin position="259"/>
        <end position="503"/>
    </location>
</feature>
<accession>H3NHE0</accession>
<dbReference type="STRING" id="883113.HMPREF9708_00279"/>
<dbReference type="CDD" id="cd03215">
    <property type="entry name" value="ABC_Carb_Monos_II"/>
    <property type="match status" value="1"/>
</dbReference>
<dbReference type="InterPro" id="IPR050107">
    <property type="entry name" value="ABC_carbohydrate_import_ATPase"/>
</dbReference>
<dbReference type="FunFam" id="3.40.50.300:FF:000126">
    <property type="entry name" value="Galactose/methyl galactoside import ATP-binding protein MglA"/>
    <property type="match status" value="1"/>
</dbReference>
<dbReference type="GO" id="GO:0005886">
    <property type="term" value="C:plasma membrane"/>
    <property type="evidence" value="ECO:0007669"/>
    <property type="project" value="UniProtKB-SubCell"/>
</dbReference>
<evidence type="ECO:0000313" key="14">
    <source>
        <dbReference type="Proteomes" id="UP000006190"/>
    </source>
</evidence>
<dbReference type="InterPro" id="IPR017871">
    <property type="entry name" value="ABC_transporter-like_CS"/>
</dbReference>
<comment type="function">
    <text evidence="11">Part of an ABC transporter complex involved in carbohydrate import. Could be involved in ribose, galactose and/or methyl galactoside import. Responsible for energy coupling to the transport system.</text>
</comment>
<proteinExistence type="inferred from homology"/>
<dbReference type="GO" id="GO:0043211">
    <property type="term" value="F:ABC-type carbohydrate transporter activity"/>
    <property type="evidence" value="ECO:0007669"/>
    <property type="project" value="UniProtKB-UniRule"/>
</dbReference>
<sequence>MEKEKNIILQMTDIDKVFPGVKALDKAQLTLKEGSVHALMGENGAGKSTLMKCLYGIYYRDGGTITLNGEEVSFSNSKEALDHGIAMIHQELQPIPDMTVAENIFLGDYPMKGLFVDHAKMEEETRKYLDIIRLDVSPSTKLKNLTISQQQSVEIAKAISHKAKVLIMDEPTSSLTQAEVANLFNVIDALRADGMGIIYISHKMDEILKISDEITIMRDGQYVGTYDSHKITIGQIIKNMVGRELTNQFPDKNFEPGTQSTLQIRNFSSPNKLSFQDCSFDLKEGEILGVAGLVGAQRSELMEAIFGLRSHQPGGKIIHRDKEIEIKNPNDAIRNGFALVTEDRRNSGIFGVLSIRDNIIAASLRNYRTKTGLLNQQQITEVVDNGIRSLNTKTPSEMTAIENLSGGNQQKVILARWLATNPDIFILDEPTRGIDVGAKYEIYEIINRLAKQGKSVILISSEMSEILGLSDRIMVMCEGKISGFLSKEEATQEKVMDLATKFMQD</sequence>
<comment type="catalytic activity">
    <reaction evidence="11">
        <text>D-galactose(out) + ATP + H2O = D-galactose(in) + ADP + phosphate + H(+)</text>
        <dbReference type="Rhea" id="RHEA:60156"/>
        <dbReference type="ChEBI" id="CHEBI:4139"/>
        <dbReference type="ChEBI" id="CHEBI:15377"/>
        <dbReference type="ChEBI" id="CHEBI:15378"/>
        <dbReference type="ChEBI" id="CHEBI:30616"/>
        <dbReference type="ChEBI" id="CHEBI:43474"/>
        <dbReference type="ChEBI" id="CHEBI:456216"/>
        <dbReference type="EC" id="7.5.2.11"/>
    </reaction>
</comment>
<dbReference type="eggNOG" id="COG1129">
    <property type="taxonomic scope" value="Bacteria"/>
</dbReference>
<evidence type="ECO:0000256" key="7">
    <source>
        <dbReference type="ARBA" id="ARBA00022741"/>
    </source>
</evidence>
<dbReference type="GO" id="GO:0016887">
    <property type="term" value="F:ATP hydrolysis activity"/>
    <property type="evidence" value="ECO:0007669"/>
    <property type="project" value="InterPro"/>
</dbReference>
<dbReference type="FunFam" id="3.40.50.300:FF:000127">
    <property type="entry name" value="Ribose import ATP-binding protein RbsA"/>
    <property type="match status" value="1"/>
</dbReference>
<keyword evidence="3 11" id="KW-0813">Transport</keyword>
<evidence type="ECO:0000256" key="2">
    <source>
        <dbReference type="ARBA" id="ARBA00004533"/>
    </source>
</evidence>
<comment type="caution">
    <text evidence="13">The sequence shown here is derived from an EMBL/GenBank/DDBJ whole genome shotgun (WGS) entry which is preliminary data.</text>
</comment>
<keyword evidence="14" id="KW-1185">Reference proteome</keyword>
<organism evidence="13 14">
    <name type="scientific">Facklamia languida CCUG 37842</name>
    <dbReference type="NCBI Taxonomy" id="883113"/>
    <lineage>
        <taxon>Bacteria</taxon>
        <taxon>Bacillati</taxon>
        <taxon>Bacillota</taxon>
        <taxon>Bacilli</taxon>
        <taxon>Lactobacillales</taxon>
        <taxon>Aerococcaceae</taxon>
        <taxon>Facklamia</taxon>
    </lineage>
</organism>
<dbReference type="CDD" id="cd03216">
    <property type="entry name" value="ABC_Carb_Monos_I"/>
    <property type="match status" value="1"/>
</dbReference>
<dbReference type="PROSITE" id="PS50893">
    <property type="entry name" value="ABC_TRANSPORTER_2"/>
    <property type="match status" value="2"/>
</dbReference>
<keyword evidence="8 11" id="KW-0067">ATP-binding</keyword>
<evidence type="ECO:0000256" key="5">
    <source>
        <dbReference type="ARBA" id="ARBA00022597"/>
    </source>
</evidence>
<dbReference type="GO" id="GO:0015749">
    <property type="term" value="P:monosaccharide transmembrane transport"/>
    <property type="evidence" value="ECO:0007669"/>
    <property type="project" value="UniProtKB-ARBA"/>
</dbReference>
<dbReference type="AlphaFoldDB" id="H3NHE0"/>
<keyword evidence="6" id="KW-0677">Repeat</keyword>
<evidence type="ECO:0000256" key="4">
    <source>
        <dbReference type="ARBA" id="ARBA00022475"/>
    </source>
</evidence>
<reference evidence="13 14" key="1">
    <citation type="submission" date="2012-01" db="EMBL/GenBank/DDBJ databases">
        <title>The Genome Sequence of Facklamia languida CCUG 37842.</title>
        <authorList>
            <consortium name="The Broad Institute Genome Sequencing Platform"/>
            <person name="Earl A."/>
            <person name="Ward D."/>
            <person name="Feldgarden M."/>
            <person name="Gevers D."/>
            <person name="Huys G."/>
            <person name="Young S.K."/>
            <person name="Zeng Q."/>
            <person name="Gargeya S."/>
            <person name="Fitzgerald M."/>
            <person name="Haas B."/>
            <person name="Abouelleil A."/>
            <person name="Alvarado L."/>
            <person name="Arachchi H.M."/>
            <person name="Berlin A."/>
            <person name="Chapman S.B."/>
            <person name="Gearin G."/>
            <person name="Goldberg J."/>
            <person name="Griggs A."/>
            <person name="Gujja S."/>
            <person name="Hansen M."/>
            <person name="Heiman D."/>
            <person name="Howarth C."/>
            <person name="Larimer J."/>
            <person name="Lui A."/>
            <person name="MacDonald P.J.P."/>
            <person name="McCowen C."/>
            <person name="Montmayeur A."/>
            <person name="Murphy C."/>
            <person name="Neiman D."/>
            <person name="Pearson M."/>
            <person name="Priest M."/>
            <person name="Roberts A."/>
            <person name="Saif S."/>
            <person name="Shea T."/>
            <person name="Sisk P."/>
            <person name="Stolte C."/>
            <person name="Sykes S."/>
            <person name="Wortman J."/>
            <person name="Nusbaum C."/>
            <person name="Birren B."/>
        </authorList>
    </citation>
    <scope>NUCLEOTIDE SEQUENCE [LARGE SCALE GENOMIC DNA]</scope>
    <source>
        <strain evidence="13 14">CCUG 37842</strain>
    </source>
</reference>
<dbReference type="HOGENOM" id="CLU_000604_92_3_9"/>
<dbReference type="Pfam" id="PF00005">
    <property type="entry name" value="ABC_tran"/>
    <property type="match status" value="2"/>
</dbReference>
<protein>
    <recommendedName>
        <fullName evidence="11">Ribose/galactose/methyl galactoside import ATP-binding protein</fullName>
        <ecNumber evidence="11">7.5.2.11</ecNumber>
    </recommendedName>
</protein>
<dbReference type="PANTHER" id="PTHR43790">
    <property type="entry name" value="CARBOHYDRATE TRANSPORT ATP-BINDING PROTEIN MG119-RELATED"/>
    <property type="match status" value="1"/>
</dbReference>
<dbReference type="InterPro" id="IPR003439">
    <property type="entry name" value="ABC_transporter-like_ATP-bd"/>
</dbReference>
<comment type="similarity">
    <text evidence="11">Belongs to the ABC transporter superfamily.</text>
</comment>
<dbReference type="InterPro" id="IPR003593">
    <property type="entry name" value="AAA+_ATPase"/>
</dbReference>
<gene>
    <name evidence="13" type="ORF">HMPREF9708_00279</name>
</gene>
<dbReference type="SMART" id="SM00382">
    <property type="entry name" value="AAA"/>
    <property type="match status" value="2"/>
</dbReference>
<evidence type="ECO:0000313" key="13">
    <source>
        <dbReference type="EMBL" id="EHR38195.1"/>
    </source>
</evidence>
<name>H3NHE0_9LACT</name>
<evidence type="ECO:0000256" key="9">
    <source>
        <dbReference type="ARBA" id="ARBA00022967"/>
    </source>
</evidence>
<dbReference type="EC" id="7.5.2.11" evidence="11"/>
<keyword evidence="7 11" id="KW-0547">Nucleotide-binding</keyword>
<dbReference type="GO" id="GO:0005524">
    <property type="term" value="F:ATP binding"/>
    <property type="evidence" value="ECO:0007669"/>
    <property type="project" value="UniProtKB-UniRule"/>
</dbReference>
<evidence type="ECO:0000256" key="6">
    <source>
        <dbReference type="ARBA" id="ARBA00022737"/>
    </source>
</evidence>
<evidence type="ECO:0000256" key="1">
    <source>
        <dbReference type="ARBA" id="ARBA00004202"/>
    </source>
</evidence>